<feature type="region of interest" description="Disordered" evidence="5">
    <location>
        <begin position="1113"/>
        <end position="1148"/>
    </location>
</feature>
<feature type="compositionally biased region" description="Basic and acidic residues" evidence="5">
    <location>
        <begin position="1630"/>
        <end position="1661"/>
    </location>
</feature>
<feature type="region of interest" description="Disordered" evidence="5">
    <location>
        <begin position="477"/>
        <end position="872"/>
    </location>
</feature>
<dbReference type="InterPro" id="IPR018159">
    <property type="entry name" value="Spectrin/alpha-actinin"/>
</dbReference>
<feature type="compositionally biased region" description="Low complexity" evidence="5">
    <location>
        <begin position="3165"/>
        <end position="3176"/>
    </location>
</feature>
<dbReference type="VEuPathDB" id="CryptoDB:Cvel_1150"/>
<dbReference type="GO" id="GO:0008017">
    <property type="term" value="F:microtubule binding"/>
    <property type="evidence" value="ECO:0007669"/>
    <property type="project" value="InterPro"/>
</dbReference>
<dbReference type="PROSITE" id="PS00411">
    <property type="entry name" value="KINESIN_MOTOR_1"/>
    <property type="match status" value="1"/>
</dbReference>
<dbReference type="GO" id="GO:0030705">
    <property type="term" value="P:cytoskeleton-dependent intracellular transport"/>
    <property type="evidence" value="ECO:0007669"/>
    <property type="project" value="TreeGrafter"/>
</dbReference>
<dbReference type="SUPFAM" id="SSF52540">
    <property type="entry name" value="P-loop containing nucleoside triphosphate hydrolases"/>
    <property type="match status" value="2"/>
</dbReference>
<dbReference type="Gene3D" id="1.10.287.1490">
    <property type="match status" value="1"/>
</dbReference>
<evidence type="ECO:0000256" key="3">
    <source>
        <dbReference type="PROSITE-ProRule" id="PRU00283"/>
    </source>
</evidence>
<feature type="compositionally biased region" description="Polar residues" evidence="5">
    <location>
        <begin position="2344"/>
        <end position="2353"/>
    </location>
</feature>
<feature type="compositionally biased region" description="Basic and acidic residues" evidence="5">
    <location>
        <begin position="193"/>
        <end position="211"/>
    </location>
</feature>
<feature type="region of interest" description="Disordered" evidence="5">
    <location>
        <begin position="3154"/>
        <end position="3183"/>
    </location>
</feature>
<accession>A0A0G4HM17</accession>
<feature type="compositionally biased region" description="Basic and acidic residues" evidence="5">
    <location>
        <begin position="3399"/>
        <end position="3410"/>
    </location>
</feature>
<feature type="compositionally biased region" description="Polar residues" evidence="5">
    <location>
        <begin position="520"/>
        <end position="538"/>
    </location>
</feature>
<feature type="compositionally biased region" description="Basic and acidic residues" evidence="5">
    <location>
        <begin position="1543"/>
        <end position="1573"/>
    </location>
</feature>
<comment type="caution">
    <text evidence="3">Lacks conserved residue(s) required for the propagation of feature annotation.</text>
</comment>
<feature type="compositionally biased region" description="Low complexity" evidence="5">
    <location>
        <begin position="2513"/>
        <end position="2528"/>
    </location>
</feature>
<feature type="compositionally biased region" description="Polar residues" evidence="5">
    <location>
        <begin position="640"/>
        <end position="654"/>
    </location>
</feature>
<feature type="compositionally biased region" description="Pro residues" evidence="5">
    <location>
        <begin position="357"/>
        <end position="369"/>
    </location>
</feature>
<dbReference type="CDD" id="cd00176">
    <property type="entry name" value="SPEC"/>
    <property type="match status" value="1"/>
</dbReference>
<feature type="compositionally biased region" description="Acidic residues" evidence="5">
    <location>
        <begin position="408"/>
        <end position="417"/>
    </location>
</feature>
<dbReference type="PROSITE" id="PS50067">
    <property type="entry name" value="KINESIN_MOTOR_2"/>
    <property type="match status" value="2"/>
</dbReference>
<feature type="compositionally biased region" description="Basic and acidic residues" evidence="5">
    <location>
        <begin position="321"/>
        <end position="332"/>
    </location>
</feature>
<feature type="region of interest" description="Disordered" evidence="5">
    <location>
        <begin position="1341"/>
        <end position="1382"/>
    </location>
</feature>
<comment type="similarity">
    <text evidence="3">Belongs to the TRAFAC class myosin-kinesin ATPase superfamily. Kinesin family.</text>
</comment>
<dbReference type="Pfam" id="PF00225">
    <property type="entry name" value="Kinesin"/>
    <property type="match status" value="2"/>
</dbReference>
<feature type="compositionally biased region" description="Basic and acidic residues" evidence="5">
    <location>
        <begin position="1670"/>
        <end position="1691"/>
    </location>
</feature>
<dbReference type="GO" id="GO:0005871">
    <property type="term" value="C:kinesin complex"/>
    <property type="evidence" value="ECO:0007669"/>
    <property type="project" value="TreeGrafter"/>
</dbReference>
<feature type="coiled-coil region" evidence="4">
    <location>
        <begin position="1812"/>
        <end position="1839"/>
    </location>
</feature>
<dbReference type="EMBL" id="CDMZ01003136">
    <property type="protein sequence ID" value="CEM45235.1"/>
    <property type="molecule type" value="Genomic_DNA"/>
</dbReference>
<feature type="compositionally biased region" description="Polar residues" evidence="5">
    <location>
        <begin position="607"/>
        <end position="618"/>
    </location>
</feature>
<feature type="compositionally biased region" description="Basic and acidic residues" evidence="5">
    <location>
        <begin position="3318"/>
        <end position="3335"/>
    </location>
</feature>
<feature type="region of interest" description="Disordered" evidence="5">
    <location>
        <begin position="1"/>
        <end position="23"/>
    </location>
</feature>
<keyword evidence="3" id="KW-0505">Motor protein</keyword>
<keyword evidence="1 3" id="KW-0547">Nucleotide-binding</keyword>
<feature type="region of interest" description="Disordered" evidence="5">
    <location>
        <begin position="3379"/>
        <end position="3683"/>
    </location>
</feature>
<dbReference type="InterPro" id="IPR019821">
    <property type="entry name" value="Kinesin_motor_CS"/>
</dbReference>
<dbReference type="SMART" id="SM00129">
    <property type="entry name" value="KISc"/>
    <property type="match status" value="1"/>
</dbReference>
<feature type="compositionally biased region" description="Low complexity" evidence="5">
    <location>
        <begin position="3607"/>
        <end position="3616"/>
    </location>
</feature>
<dbReference type="PANTHER" id="PTHR24115">
    <property type="entry name" value="KINESIN-RELATED"/>
    <property type="match status" value="1"/>
</dbReference>
<feature type="compositionally biased region" description="Low complexity" evidence="5">
    <location>
        <begin position="3633"/>
        <end position="3661"/>
    </location>
</feature>
<feature type="compositionally biased region" description="Basic and acidic residues" evidence="5">
    <location>
        <begin position="778"/>
        <end position="817"/>
    </location>
</feature>
<feature type="compositionally biased region" description="Low complexity" evidence="5">
    <location>
        <begin position="848"/>
        <end position="872"/>
    </location>
</feature>
<feature type="compositionally biased region" description="Polar residues" evidence="5">
    <location>
        <begin position="1353"/>
        <end position="1364"/>
    </location>
</feature>
<feature type="compositionally biased region" description="Polar residues" evidence="5">
    <location>
        <begin position="181"/>
        <end position="192"/>
    </location>
</feature>
<dbReference type="InterPro" id="IPR027640">
    <property type="entry name" value="Kinesin-like_fam"/>
</dbReference>
<feature type="region of interest" description="Disordered" evidence="5">
    <location>
        <begin position="2738"/>
        <end position="2774"/>
    </location>
</feature>
<feature type="compositionally biased region" description="Low complexity" evidence="5">
    <location>
        <begin position="759"/>
        <end position="769"/>
    </location>
</feature>
<sequence>MSSSVPPSTGAPPDGTANPVWSAQANSAGLQEIKPAAGAPKLAQAPIITNVNVFVRLRPTEYEPYHPDVPVQQHRDDLKCVLCKAPQNFSVDQRPVVDRFDFTDVVPTHEANRGMYERLDFEQVVHNVMGGYQETIFAYGQTGSGKTHTILGNPGKGEPGLLDLLGEGLFSKSAQTFVSPFSASATGDQPESPSRDGRRQTEGGGTPERRQPNVPALSIPPKSRQGGGSDVADGPDTGEDVEAPDTVRRVQTGAGLASLASPLPPKPPLASRSISSAASPSSRRESKDLRAGSPSPSASARTAPVAPPVVTTRGGGVGTADAHRIGPAESHTDNIPPSMRGDSRARRPVSAAAPVPGGSPPTLPRPPPLRKTSSSSSRHSKGGGTEDTSAFSPSPTPRKLREEGGTEGADECPDFLLEEALLSNEQTENRQDLQGGEGQKERRDSLYGSLIVVRRHIELTCVEVKNEQLFDLLPSIEGKSSKQKGGSERDKRLSIPTAGFRRTASSSAEGGKEKDVEGSGPSSVKRAQTQVYSSTGLDHSTHFRLSLGVTPPQGSAQPPPSQTTSVSGSAPLESPRKSSATKAQQLQQPPRGATTPTPAPSGRRSSNPGAAQTGSRASGGTPLKEKPISSSVKGMVPNSRAPSGTGTASVQPRSGSRAFTPAPSRSLSKDSNENPTTTPGPKTERRLSTSVGPRSSIYKDRSPVRTFSFRSQQQQQDPGMPRGGGHVTDRAPQRESERELKPPTQDRTLVPPGGGGTPGDMSLSMSSSSTPQRGVTPTRDKREGGEKDLRERGSPVAEERTELVRFQSELEEKGGEREEGESESGCPSPMKGDGEKREREEEDEDAVSSHSVSAASSVVTSTTRGARRSSASHVVPSIPLRFQMQQRSTETVMIRGKKAQFEKATVGSWEESRHLLTAAVKSREVGRSHINSESSRSHAIFRFSVRTFFSNRTGVAGTLTLVDLAGSEKEHENPTQKGQGEARFINLSLVQLNRTLVRMQTGQMDDSDRRQSALNMLLHEGLREDAGCTMIFCVNPHPEQLQAARATLTMAQNCTAITRKKKLRLLGATGLNEEVDALKKQTEALDRHVREAMEAKQESDARLRETLEQLEKTKQSLADKDRAHSVALEEHQRGLETRLKEQERDRRQREEEIRAMNVLMDEVRASRDELSRVNVNKEDELRRLKEDQEATRALLQRQMSERERELKADAAAERQERERQERQAREREAELLKAAEAEKQRMQKRVEELEALCKALTAEVKLLKRQQETLEEEGRNLRAALKEMEAALLQESDQAEQLAEKLQSTEGERHTLADQLEALQEVMESTQEQCSLMEGACKEAEERAEKAERELTENSAALTASQEALKSAEEENKRLKESNAERAKLMESLQKEKEETEASLREVRDALVLTKGELKSVRGELKEQQEKLDVRSRECEALRTEIGEVRTNLESETSGRLVAEENFRETKEELRCLQAKFEERSRALEAETEDRRKKDDKVEKLSRSVWEAEAKIASLEKDLEKKGAEISDLSREKTKLQGNLDTLQKEKKRTEEKLAGSERQVKSLENVQKRLEEEKESAEQDIADKKEEIENLQSELKETEERLSSTESDLAGTRENKESLESEVEALKVQLEEAHSRTEAEKRAKEETMKQLQAETERAQKGESALQAAEAERGRLMTLIDKERRRVEDAQHVAQSQETAAADREFRLRRERDGVASELSAERQKLAGERERLAASEEKGRELEEELSSLREALEESRGQTEATEENLRVQTERAESSSAALASLSQENESAVRHLERALMASEDWRTRERAGGWKDALERVEAEKRELQNQLNQIIGSAKSPSILTGPHGGHLEIDVGGSRKATLLVSPLASPAPSSVVALPLPLDLSPAASAARRGPPEGTEKEKATEDSPERTGPAVAEDAERRDVMAILQTLYTTALDRDTRSVAVCLRSLVRRLDERLALAPPAVSVERLPPVLWMGEENTKQSEERLNIPGESVGGLQEGVFLLSRLVLASEWAMPFTSLSHLVGKNSTETELDVLARETAAKEAGKYRVWPQVLGSCLRALESLGGDEAVVCEASTLIERLCEALKPSALFGLSSVEMSEQGHARREFFSSAFQALVSQMQAEKAIPVLQEILERYRQRRTVVTSVASALCPLLLPESSAGGGQGGGEADQRCRVVRCGDGVKVVRERERGALAGLCNAFAAVVPSQLQSFSLAAEDRLLKCLVACFRQTVGGRGNLALGFGSLRRIGGRGAGDGKVDLSLNGRLLGESVTKESSNLGRQTFVSVAVSCKLPQTLLRFLRQSFDELEFKRGEAEREAVAAERRAKRGRKAGEASRGMQNHASNQRARLSAESEWATTSFPLVSRATFLLCALLPFQSSTVSREAVGMGREKEMTVGDRVEIVQEEEGEEHRAVQYVVEEGVLSKILSIAKCFASAPSSPPPQQLATPLSAAFAKEKEKEAIEPPTSDGIDVMDRMPISALASLSLIARLLCLMRDRCRRAAERSLKQSSSSNKSQQEQQPQGGLGQSVEDEKERIRRERERSQAEGLRTTREMGAAFREVCSDPALPFLLASVLGDLRGIPPPPAQSVEEKEIAQPDSMAASVIRIPLSKSEADSASPLRTVVHSRASPSRRPARPESGGSFQSREGGVKRCADAAAAVLQREESGKERQDGGDVDGECVQETDSVAGVNPLLPPIWITPLLNLLSPSRPSLASPSSSLCFCRGAPEQMSTGRCRGEMQEGEETEAGEDVREPECPSAPPPDLTRTSLLSDGSACALTSIVFSGGPPDARLSFLRALPPSSSVSPASMTGWRGAKVAGAPGAGEKEKHERFPIVLSLVDALLSRLRRAAAVLASAFALPQMTLCEENVPMVSAALRLCVEASSALCGAFKESSGAGGSVCVLPKETLAAALEGRCGVRTVIQLGVLVAEISTKLRERGGEMERQSHREDRRASQQKWLVSTSGGGPSDFFEGIAAAAQIKNKMGGRAGGGRWRDERIKKRRFIAQGKGNCRGFIEELCEIALASPSLALVLTPSFAVRLHAHQQQQQQQQALRNLPRKSDAGRSRVSEMMGLSGISRLTAEEEGEDTAGFLRDVDLAVSAVGFLLHSMTEFLSSTVAPGSSEDYLASRPFFPEPLTTALFLAASESAGGGGGGPVPGSPGFLSGPGSTSQGAPAGGSTLPFSQTNFRLCTPGGSSLRQRTDEDGEYEGVETLSGHAQAHGGGEMIYGESMGPRRATAVPLASLPGGIGAAPLPSKRLAAVVSTSALPTMPMVMGDREGEASVPSFFSSALPFYAPLQLGALSRGVPPLRSQRQEKERVEERKEGEKGGSRSCGSSQVTLSGAGSQRSRERSTLDLALGLGAEWGEEDVEGVRGVGGGIGGSSLTLPLQESGGRGRDSSRERGGAVRSDVALGESLAAFPVSKSTAAAPLTASASASVSRSPETLPAGAHEHSGGPSQVPPSPSVRLRASVAAGGGMEGGDHGDSDGRSSRTPGRGGSRETGRGRGERHSRGPEGAEWLVSPSPSPGHSNSDFSLSSSLTGGEGASFDSRGNRNRRRKGKSGKERDKRQIGGGGEVAESAATDPNTRTPVRGASNAKSGSPPAGVPALVLRPPPRVSRGQPHGQENSPGTPSSHSPSPLAGRSPASNAGGPPASAVSCEGEDSDEFPTARLIHRQLE</sequence>
<dbReference type="Gene3D" id="3.40.850.10">
    <property type="entry name" value="Kinesin motor domain"/>
    <property type="match status" value="2"/>
</dbReference>
<feature type="region of interest" description="Disordered" evidence="5">
    <location>
        <begin position="256"/>
        <end position="442"/>
    </location>
</feature>
<feature type="compositionally biased region" description="Basic and acidic residues" evidence="5">
    <location>
        <begin position="3485"/>
        <end position="3495"/>
    </location>
</feature>
<name>A0A0G4HM17_9ALVE</name>
<feature type="region of interest" description="Disordered" evidence="5">
    <location>
        <begin position="2326"/>
        <end position="2356"/>
    </location>
</feature>
<feature type="compositionally biased region" description="Polar residues" evidence="5">
    <location>
        <begin position="577"/>
        <end position="588"/>
    </location>
</feature>
<feature type="compositionally biased region" description="Basic and acidic residues" evidence="5">
    <location>
        <begin position="1898"/>
        <end position="1914"/>
    </location>
</feature>
<feature type="compositionally biased region" description="Low complexity" evidence="5">
    <location>
        <begin position="589"/>
        <end position="606"/>
    </location>
</feature>
<gene>
    <name evidence="7" type="ORF">Cvel_1150</name>
</gene>
<proteinExistence type="inferred from homology"/>
<feature type="compositionally biased region" description="Low complexity" evidence="5">
    <location>
        <begin position="3428"/>
        <end position="3445"/>
    </location>
</feature>
<evidence type="ECO:0000259" key="6">
    <source>
        <dbReference type="PROSITE" id="PS50067"/>
    </source>
</evidence>
<feature type="compositionally biased region" description="Basic and acidic residues" evidence="5">
    <location>
        <begin position="727"/>
        <end position="741"/>
    </location>
</feature>
<keyword evidence="4" id="KW-0175">Coiled coil</keyword>
<dbReference type="InterPro" id="IPR027417">
    <property type="entry name" value="P-loop_NTPase"/>
</dbReference>
<feature type="region of interest" description="Disordered" evidence="5">
    <location>
        <begin position="2509"/>
        <end position="2557"/>
    </location>
</feature>
<evidence type="ECO:0000256" key="4">
    <source>
        <dbReference type="SAM" id="Coils"/>
    </source>
</evidence>
<dbReference type="InterPro" id="IPR001752">
    <property type="entry name" value="Kinesin_motor_dom"/>
</dbReference>
<feature type="compositionally biased region" description="Polar residues" evidence="5">
    <location>
        <begin position="3339"/>
        <end position="3352"/>
    </location>
</feature>
<keyword evidence="2 3" id="KW-0067">ATP-binding</keyword>
<dbReference type="GO" id="GO:0016887">
    <property type="term" value="F:ATP hydrolysis activity"/>
    <property type="evidence" value="ECO:0007669"/>
    <property type="project" value="TreeGrafter"/>
</dbReference>
<feature type="region of interest" description="Disordered" evidence="5">
    <location>
        <begin position="1482"/>
        <end position="1501"/>
    </location>
</feature>
<feature type="compositionally biased region" description="Basic and acidic residues" evidence="5">
    <location>
        <begin position="1701"/>
        <end position="1759"/>
    </location>
</feature>
<evidence type="ECO:0000256" key="2">
    <source>
        <dbReference type="ARBA" id="ARBA00022840"/>
    </source>
</evidence>
<feature type="binding site" evidence="3">
    <location>
        <begin position="140"/>
        <end position="147"/>
    </location>
    <ligand>
        <name>ATP</name>
        <dbReference type="ChEBI" id="CHEBI:30616"/>
    </ligand>
</feature>
<organism evidence="7">
    <name type="scientific">Chromera velia CCMP2878</name>
    <dbReference type="NCBI Taxonomy" id="1169474"/>
    <lineage>
        <taxon>Eukaryota</taxon>
        <taxon>Sar</taxon>
        <taxon>Alveolata</taxon>
        <taxon>Colpodellida</taxon>
        <taxon>Chromeraceae</taxon>
        <taxon>Chromera</taxon>
    </lineage>
</organism>
<reference evidence="7" key="1">
    <citation type="submission" date="2014-11" db="EMBL/GenBank/DDBJ databases">
        <authorList>
            <person name="Otto D Thomas"/>
            <person name="Naeem Raeece"/>
        </authorList>
    </citation>
    <scope>NUCLEOTIDE SEQUENCE</scope>
</reference>
<feature type="compositionally biased region" description="Basic and acidic residues" evidence="5">
    <location>
        <begin position="1341"/>
        <end position="1352"/>
    </location>
</feature>
<feature type="region of interest" description="Disordered" evidence="5">
    <location>
        <begin position="1890"/>
        <end position="1924"/>
    </location>
</feature>
<dbReference type="SUPFAM" id="SSF57997">
    <property type="entry name" value="Tropomyosin"/>
    <property type="match status" value="1"/>
</dbReference>
<dbReference type="GO" id="GO:0007018">
    <property type="term" value="P:microtubule-based movement"/>
    <property type="evidence" value="ECO:0007669"/>
    <property type="project" value="InterPro"/>
</dbReference>
<feature type="compositionally biased region" description="Basic and acidic residues" evidence="5">
    <location>
        <begin position="2536"/>
        <end position="2557"/>
    </location>
</feature>
<dbReference type="GO" id="GO:0008574">
    <property type="term" value="F:plus-end-directed microtubule motor activity"/>
    <property type="evidence" value="ECO:0007669"/>
    <property type="project" value="TreeGrafter"/>
</dbReference>
<feature type="region of interest" description="Disordered" evidence="5">
    <location>
        <begin position="2619"/>
        <end position="2656"/>
    </location>
</feature>
<feature type="compositionally biased region" description="Low complexity" evidence="5">
    <location>
        <begin position="291"/>
        <end position="312"/>
    </location>
</feature>
<feature type="region of interest" description="Disordered" evidence="5">
    <location>
        <begin position="3311"/>
        <end position="3357"/>
    </location>
</feature>
<dbReference type="GO" id="GO:0005874">
    <property type="term" value="C:microtubule"/>
    <property type="evidence" value="ECO:0007669"/>
    <property type="project" value="TreeGrafter"/>
</dbReference>
<feature type="compositionally biased region" description="Basic and acidic residues" evidence="5">
    <location>
        <begin position="1521"/>
        <end position="1535"/>
    </location>
</feature>
<feature type="compositionally biased region" description="Basic and acidic residues" evidence="5">
    <location>
        <begin position="3503"/>
        <end position="3520"/>
    </location>
</feature>
<feature type="compositionally biased region" description="Low complexity" evidence="5">
    <location>
        <begin position="269"/>
        <end position="281"/>
    </location>
</feature>
<feature type="region of interest" description="Disordered" evidence="5">
    <location>
        <begin position="1521"/>
        <end position="1778"/>
    </location>
</feature>
<feature type="domain" description="Kinesin motor" evidence="6">
    <location>
        <begin position="905"/>
        <end position="1057"/>
    </location>
</feature>
<feature type="domain" description="Kinesin motor" evidence="6">
    <location>
        <begin position="50"/>
        <end position="162"/>
    </location>
</feature>
<feature type="region of interest" description="Disordered" evidence="5">
    <location>
        <begin position="1197"/>
        <end position="1226"/>
    </location>
</feature>
<feature type="compositionally biased region" description="Low complexity" evidence="5">
    <location>
        <begin position="3535"/>
        <end position="3544"/>
    </location>
</feature>
<feature type="compositionally biased region" description="Low complexity" evidence="5">
    <location>
        <begin position="549"/>
        <end position="569"/>
    </location>
</feature>
<evidence type="ECO:0000256" key="1">
    <source>
        <dbReference type="ARBA" id="ARBA00022741"/>
    </source>
</evidence>
<feature type="compositionally biased region" description="Basic and acidic residues" evidence="5">
    <location>
        <begin position="1766"/>
        <end position="1776"/>
    </location>
</feature>
<evidence type="ECO:0000256" key="5">
    <source>
        <dbReference type="SAM" id="MobiDB-lite"/>
    </source>
</evidence>
<dbReference type="GO" id="GO:0005524">
    <property type="term" value="F:ATP binding"/>
    <property type="evidence" value="ECO:0007669"/>
    <property type="project" value="UniProtKB-UniRule"/>
</dbReference>
<feature type="compositionally biased region" description="Basic and acidic residues" evidence="5">
    <location>
        <begin position="1582"/>
        <end position="1604"/>
    </location>
</feature>
<evidence type="ECO:0000313" key="7">
    <source>
        <dbReference type="EMBL" id="CEM45235.1"/>
    </source>
</evidence>
<dbReference type="PANTHER" id="PTHR24115:SF9">
    <property type="entry name" value="KINESIN HEAVY CHAIN"/>
    <property type="match status" value="1"/>
</dbReference>
<protein>
    <recommendedName>
        <fullName evidence="6">Kinesin motor domain-containing protein</fullName>
    </recommendedName>
</protein>
<feature type="region of interest" description="Disordered" evidence="5">
    <location>
        <begin position="181"/>
        <end position="243"/>
    </location>
</feature>
<dbReference type="InterPro" id="IPR036961">
    <property type="entry name" value="Kinesin_motor_dom_sf"/>
</dbReference>
<feature type="compositionally biased region" description="Basic and acidic residues" evidence="5">
    <location>
        <begin position="1199"/>
        <end position="1226"/>
    </location>
</feature>
<feature type="compositionally biased region" description="Basic and acidic residues" evidence="5">
    <location>
        <begin position="1366"/>
        <end position="1382"/>
    </location>
</feature>